<dbReference type="AlphaFoldDB" id="A0A8J7KRN9"/>
<dbReference type="EMBL" id="JAEAGR010000001">
    <property type="protein sequence ID" value="MBH1939486.1"/>
    <property type="molecule type" value="Genomic_DNA"/>
</dbReference>
<evidence type="ECO:0000313" key="7">
    <source>
        <dbReference type="EMBL" id="MBH1939486.1"/>
    </source>
</evidence>
<name>A0A8J7KRN9_9FIRM</name>
<feature type="compositionally biased region" description="Basic and acidic residues" evidence="5">
    <location>
        <begin position="26"/>
        <end position="35"/>
    </location>
</feature>
<dbReference type="InterPro" id="IPR050490">
    <property type="entry name" value="Bact_solute-bd_prot1"/>
</dbReference>
<dbReference type="Proteomes" id="UP000623269">
    <property type="component" value="Unassembled WGS sequence"/>
</dbReference>
<keyword evidence="8" id="KW-1185">Reference proteome</keyword>
<accession>A0A8J7KRN9</accession>
<keyword evidence="4 6" id="KW-0732">Signal</keyword>
<proteinExistence type="inferred from homology"/>
<dbReference type="Gene3D" id="3.40.190.10">
    <property type="entry name" value="Periplasmic binding protein-like II"/>
    <property type="match status" value="1"/>
</dbReference>
<feature type="compositionally biased region" description="Low complexity" evidence="5">
    <location>
        <begin position="36"/>
        <end position="46"/>
    </location>
</feature>
<evidence type="ECO:0000313" key="8">
    <source>
        <dbReference type="Proteomes" id="UP000623269"/>
    </source>
</evidence>
<comment type="caution">
    <text evidence="7">The sequence shown here is derived from an EMBL/GenBank/DDBJ whole genome shotgun (WGS) entry which is preliminary data.</text>
</comment>
<dbReference type="PROSITE" id="PS51257">
    <property type="entry name" value="PROKAR_LIPOPROTEIN"/>
    <property type="match status" value="1"/>
</dbReference>
<evidence type="ECO:0000256" key="1">
    <source>
        <dbReference type="ARBA" id="ARBA00004196"/>
    </source>
</evidence>
<feature type="signal peptide" evidence="6">
    <location>
        <begin position="1"/>
        <end position="22"/>
    </location>
</feature>
<feature type="region of interest" description="Disordered" evidence="5">
    <location>
        <begin position="25"/>
        <end position="61"/>
    </location>
</feature>
<dbReference type="PANTHER" id="PTHR43649:SF31">
    <property type="entry name" value="SN-GLYCEROL-3-PHOSPHATE-BINDING PERIPLASMIC PROTEIN UGPB"/>
    <property type="match status" value="1"/>
</dbReference>
<keyword evidence="3" id="KW-0813">Transport</keyword>
<feature type="compositionally biased region" description="Basic and acidic residues" evidence="5">
    <location>
        <begin position="48"/>
        <end position="61"/>
    </location>
</feature>
<evidence type="ECO:0000256" key="4">
    <source>
        <dbReference type="ARBA" id="ARBA00022729"/>
    </source>
</evidence>
<evidence type="ECO:0000256" key="2">
    <source>
        <dbReference type="ARBA" id="ARBA00008520"/>
    </source>
</evidence>
<comment type="subcellular location">
    <subcellularLocation>
        <location evidence="1">Cell envelope</location>
    </subcellularLocation>
</comment>
<evidence type="ECO:0000256" key="3">
    <source>
        <dbReference type="ARBA" id="ARBA00022448"/>
    </source>
</evidence>
<dbReference type="GO" id="GO:0030313">
    <property type="term" value="C:cell envelope"/>
    <property type="evidence" value="ECO:0007669"/>
    <property type="project" value="UniProtKB-SubCell"/>
</dbReference>
<reference evidence="7" key="1">
    <citation type="submission" date="2020-12" db="EMBL/GenBank/DDBJ databases">
        <title>M. sibirica DSM 26468T genome.</title>
        <authorList>
            <person name="Thieme N."/>
            <person name="Rettenmaier R."/>
            <person name="Zverlov V."/>
            <person name="Liebl W."/>
        </authorList>
    </citation>
    <scope>NUCLEOTIDE SEQUENCE</scope>
    <source>
        <strain evidence="7">DSM 26468</strain>
    </source>
</reference>
<organism evidence="7 8">
    <name type="scientific">Mobilitalea sibirica</name>
    <dbReference type="NCBI Taxonomy" id="1462919"/>
    <lineage>
        <taxon>Bacteria</taxon>
        <taxon>Bacillati</taxon>
        <taxon>Bacillota</taxon>
        <taxon>Clostridia</taxon>
        <taxon>Lachnospirales</taxon>
        <taxon>Lachnospiraceae</taxon>
        <taxon>Mobilitalea</taxon>
    </lineage>
</organism>
<evidence type="ECO:0000256" key="5">
    <source>
        <dbReference type="SAM" id="MobiDB-lite"/>
    </source>
</evidence>
<evidence type="ECO:0000256" key="6">
    <source>
        <dbReference type="SAM" id="SignalP"/>
    </source>
</evidence>
<dbReference type="RefSeq" id="WP_197659705.1">
    <property type="nucleotide sequence ID" value="NZ_JAEAGR010000001.1"/>
</dbReference>
<dbReference type="Pfam" id="PF01547">
    <property type="entry name" value="SBP_bac_1"/>
    <property type="match status" value="1"/>
</dbReference>
<sequence length="486" mass="53660">MKNTKKFMALLLSAVLIAGSLAACSKSEDKKDDTTPKTNTETNTETNNDDKASDDTADKEPVEMETIKVWSDNAHEKEVRDRQIAEFNEGVGKELGINIEYTVYGSNFTDTIKIAAQAGEAPDLFRSDSKWMQDFVDSDYLVAIEDLPGSEDILSRYSNLVANQAHVFNGKTYTLPYNLTTYGFVVNKDLFAASGLSEADYPKTWEEVREVAKIITEKSNGKAYGLGIAPSALWTITSFYTMGAGQNIGHYGYDYAKQQFAYSDYNPLISAIDNMVADGSVIPGFETMDADMVRAQFSAGTIGMMGAASFDAAVYNNQFPAQIDWEVIDIPTFDGQPAKYKTFGNPTNLLCVGKKALEHPEKVLKVLEFFYADENAAEMYEQGLYIPVRSEAVALAKSEPTMKNFAAFASFDEIFTMAPVPDTLIQFEGATYREAIANMWTDPKVNDVEKTMAEIDAKYNAALAEVDPALVDLYKLPNGVTTERSK</sequence>
<feature type="chain" id="PRO_5038515951" evidence="6">
    <location>
        <begin position="23"/>
        <end position="486"/>
    </location>
</feature>
<gene>
    <name evidence="7" type="ORF">I5677_01100</name>
</gene>
<protein>
    <submittedName>
        <fullName evidence="7">Extracellular solute-binding protein</fullName>
    </submittedName>
</protein>
<dbReference type="InterPro" id="IPR006059">
    <property type="entry name" value="SBP"/>
</dbReference>
<dbReference type="PANTHER" id="PTHR43649">
    <property type="entry name" value="ARABINOSE-BINDING PROTEIN-RELATED"/>
    <property type="match status" value="1"/>
</dbReference>
<dbReference type="SUPFAM" id="SSF53850">
    <property type="entry name" value="Periplasmic binding protein-like II"/>
    <property type="match status" value="1"/>
</dbReference>
<comment type="similarity">
    <text evidence="2">Belongs to the bacterial solute-binding protein 1 family.</text>
</comment>